<dbReference type="Proteomes" id="UP001303046">
    <property type="component" value="Unassembled WGS sequence"/>
</dbReference>
<evidence type="ECO:0000313" key="2">
    <source>
        <dbReference type="Proteomes" id="UP001303046"/>
    </source>
</evidence>
<evidence type="ECO:0000313" key="1">
    <source>
        <dbReference type="EMBL" id="KAK6755769.1"/>
    </source>
</evidence>
<name>A0ABR1DZE1_NECAM</name>
<sequence length="100" mass="11464">MPFIHLCPRHTRYVTTPFPPTASLYDRPKGISHHTFDPGLGSSPCTKNVTEHKQESEGERLKTWSKYTVPKSTKQRIRKFDVLTLWSNSSSHFSCPCCKV</sequence>
<comment type="caution">
    <text evidence="1">The sequence shown here is derived from an EMBL/GenBank/DDBJ whole genome shotgun (WGS) entry which is preliminary data.</text>
</comment>
<protein>
    <submittedName>
        <fullName evidence="1">Uncharacterized protein</fullName>
    </submittedName>
</protein>
<proteinExistence type="predicted"/>
<accession>A0ABR1DZE1</accession>
<dbReference type="EMBL" id="JAVFWL010000005">
    <property type="protein sequence ID" value="KAK6755769.1"/>
    <property type="molecule type" value="Genomic_DNA"/>
</dbReference>
<gene>
    <name evidence="1" type="primary">Necator_chrV.g19056</name>
    <name evidence="1" type="ORF">RB195_014265</name>
</gene>
<keyword evidence="2" id="KW-1185">Reference proteome</keyword>
<organism evidence="1 2">
    <name type="scientific">Necator americanus</name>
    <name type="common">Human hookworm</name>
    <dbReference type="NCBI Taxonomy" id="51031"/>
    <lineage>
        <taxon>Eukaryota</taxon>
        <taxon>Metazoa</taxon>
        <taxon>Ecdysozoa</taxon>
        <taxon>Nematoda</taxon>
        <taxon>Chromadorea</taxon>
        <taxon>Rhabditida</taxon>
        <taxon>Rhabditina</taxon>
        <taxon>Rhabditomorpha</taxon>
        <taxon>Strongyloidea</taxon>
        <taxon>Ancylostomatidae</taxon>
        <taxon>Bunostominae</taxon>
        <taxon>Necator</taxon>
    </lineage>
</organism>
<reference evidence="1 2" key="1">
    <citation type="submission" date="2023-08" db="EMBL/GenBank/DDBJ databases">
        <title>A Necator americanus chromosomal reference genome.</title>
        <authorList>
            <person name="Ilik V."/>
            <person name="Petrzelkova K.J."/>
            <person name="Pardy F."/>
            <person name="Fuh T."/>
            <person name="Niatou-Singa F.S."/>
            <person name="Gouil Q."/>
            <person name="Baker L."/>
            <person name="Ritchie M.E."/>
            <person name="Jex A.R."/>
            <person name="Gazzola D."/>
            <person name="Li H."/>
            <person name="Toshio Fujiwara R."/>
            <person name="Zhan B."/>
            <person name="Aroian R.V."/>
            <person name="Pafco B."/>
            <person name="Schwarz E.M."/>
        </authorList>
    </citation>
    <scope>NUCLEOTIDE SEQUENCE [LARGE SCALE GENOMIC DNA]</scope>
    <source>
        <strain evidence="1 2">Aroian</strain>
        <tissue evidence="1">Whole animal</tissue>
    </source>
</reference>